<keyword evidence="1" id="KW-0808">Transferase</keyword>
<dbReference type="Gene3D" id="3.40.640.10">
    <property type="entry name" value="Type I PLP-dependent aspartate aminotransferase-like (Major domain)"/>
    <property type="match status" value="1"/>
</dbReference>
<proteinExistence type="predicted"/>
<dbReference type="InterPro" id="IPR015424">
    <property type="entry name" value="PyrdxlP-dep_Trfase"/>
</dbReference>
<organism evidence="1 2">
    <name type="scientific">Aspergillus sergii</name>
    <dbReference type="NCBI Taxonomy" id="1034303"/>
    <lineage>
        <taxon>Eukaryota</taxon>
        <taxon>Fungi</taxon>
        <taxon>Dikarya</taxon>
        <taxon>Ascomycota</taxon>
        <taxon>Pezizomycotina</taxon>
        <taxon>Eurotiomycetes</taxon>
        <taxon>Eurotiomycetidae</taxon>
        <taxon>Eurotiales</taxon>
        <taxon>Aspergillaceae</taxon>
        <taxon>Aspergillus</taxon>
        <taxon>Aspergillus subgen. Circumdati</taxon>
    </lineage>
</organism>
<evidence type="ECO:0000313" key="1">
    <source>
        <dbReference type="EMBL" id="KAE8332598.1"/>
    </source>
</evidence>
<keyword evidence="2" id="KW-1185">Reference proteome</keyword>
<dbReference type="EMBL" id="ML741765">
    <property type="protein sequence ID" value="KAE8332598.1"/>
    <property type="molecule type" value="Genomic_DNA"/>
</dbReference>
<sequence>MPRRFETRKVVAADAETFAPLVDDRTRAIGLSSVMFHSRQKNDVKDICEVYRAKGIHVLVDMTQHVGFVTVNVTNLNVRRRRLVFTKDLIAPLASPLYMTWLEFYLDVMGAENVEEHLVSLGDALRNACKALGIKIVGPDSCEYHALHLYILDLHEAKWMEDLKTHNIYVTPYRLGIRVSFGHCVNMGDAETLATVLQPGIDAGFPLK</sequence>
<accession>A0A5N6XIG7</accession>
<reference evidence="2" key="1">
    <citation type="submission" date="2019-04" db="EMBL/GenBank/DDBJ databases">
        <title>Friends and foes A comparative genomics studyof 23 Aspergillus species from section Flavi.</title>
        <authorList>
            <consortium name="DOE Joint Genome Institute"/>
            <person name="Kjaerbolling I."/>
            <person name="Vesth T."/>
            <person name="Frisvad J.C."/>
            <person name="Nybo J.L."/>
            <person name="Theobald S."/>
            <person name="Kildgaard S."/>
            <person name="Isbrandt T."/>
            <person name="Kuo A."/>
            <person name="Sato A."/>
            <person name="Lyhne E.K."/>
            <person name="Kogle M.E."/>
            <person name="Wiebenga A."/>
            <person name="Kun R.S."/>
            <person name="Lubbers R.J."/>
            <person name="Makela M.R."/>
            <person name="Barry K."/>
            <person name="Chovatia M."/>
            <person name="Clum A."/>
            <person name="Daum C."/>
            <person name="Haridas S."/>
            <person name="He G."/>
            <person name="LaButti K."/>
            <person name="Lipzen A."/>
            <person name="Mondo S."/>
            <person name="Riley R."/>
            <person name="Salamov A."/>
            <person name="Simmons B.A."/>
            <person name="Magnuson J.K."/>
            <person name="Henrissat B."/>
            <person name="Mortensen U.H."/>
            <person name="Larsen T.O."/>
            <person name="Devries R.P."/>
            <person name="Grigoriev I.V."/>
            <person name="Machida M."/>
            <person name="Baker S.E."/>
            <person name="Andersen M.R."/>
        </authorList>
    </citation>
    <scope>NUCLEOTIDE SEQUENCE [LARGE SCALE GENOMIC DNA]</scope>
    <source>
        <strain evidence="2">CBS 130017</strain>
    </source>
</reference>
<dbReference type="GO" id="GO:0016740">
    <property type="term" value="F:transferase activity"/>
    <property type="evidence" value="ECO:0007669"/>
    <property type="project" value="UniProtKB-KW"/>
</dbReference>
<dbReference type="SUPFAM" id="SSF53383">
    <property type="entry name" value="PLP-dependent transferases"/>
    <property type="match status" value="1"/>
</dbReference>
<name>A0A5N6XIG7_9EURO</name>
<dbReference type="Proteomes" id="UP000325945">
    <property type="component" value="Unassembled WGS sequence"/>
</dbReference>
<evidence type="ECO:0000313" key="2">
    <source>
        <dbReference type="Proteomes" id="UP000325945"/>
    </source>
</evidence>
<dbReference type="AlphaFoldDB" id="A0A5N6XIG7"/>
<protein>
    <submittedName>
        <fullName evidence="1">Pyridoxal phosphate-dependent transferase</fullName>
    </submittedName>
</protein>
<dbReference type="InterPro" id="IPR015421">
    <property type="entry name" value="PyrdxlP-dep_Trfase_major"/>
</dbReference>
<gene>
    <name evidence="1" type="ORF">BDV39DRAFT_200222</name>
</gene>